<dbReference type="InterPro" id="IPR018076">
    <property type="entry name" value="T2SS_GspF_dom"/>
</dbReference>
<dbReference type="Pfam" id="PF00482">
    <property type="entry name" value="T2SSF"/>
    <property type="match status" value="1"/>
</dbReference>
<protein>
    <submittedName>
        <fullName evidence="8">Type II secretion system F family protein</fullName>
    </submittedName>
</protein>
<reference evidence="8 9" key="1">
    <citation type="submission" date="2024-06" db="EMBL/GenBank/DDBJ databases">
        <title>The Natural Products Discovery Center: Release of the First 8490 Sequenced Strains for Exploring Actinobacteria Biosynthetic Diversity.</title>
        <authorList>
            <person name="Kalkreuter E."/>
            <person name="Kautsar S.A."/>
            <person name="Yang D."/>
            <person name="Bader C.D."/>
            <person name="Teijaro C.N."/>
            <person name="Fluegel L."/>
            <person name="Davis C.M."/>
            <person name="Simpson J.R."/>
            <person name="Lauterbach L."/>
            <person name="Steele A.D."/>
            <person name="Gui C."/>
            <person name="Meng S."/>
            <person name="Li G."/>
            <person name="Viehrig K."/>
            <person name="Ye F."/>
            <person name="Su P."/>
            <person name="Kiefer A.F."/>
            <person name="Nichols A."/>
            <person name="Cepeda A.J."/>
            <person name="Yan W."/>
            <person name="Fan B."/>
            <person name="Jiang Y."/>
            <person name="Adhikari A."/>
            <person name="Zheng C.-J."/>
            <person name="Schuster L."/>
            <person name="Cowan T.M."/>
            <person name="Smanski M.J."/>
            <person name="Chevrette M.G."/>
            <person name="De Carvalho L.P.S."/>
            <person name="Shen B."/>
        </authorList>
    </citation>
    <scope>NUCLEOTIDE SEQUENCE [LARGE SCALE GENOMIC DNA]</scope>
    <source>
        <strain evidence="8 9">NPDC005137</strain>
    </source>
</reference>
<keyword evidence="9" id="KW-1185">Reference proteome</keyword>
<name>A0ABV2U840_9ACTN</name>
<gene>
    <name evidence="8" type="ORF">ABZV61_14685</name>
</gene>
<evidence type="ECO:0000256" key="1">
    <source>
        <dbReference type="ARBA" id="ARBA00004651"/>
    </source>
</evidence>
<feature type="transmembrane region" description="Helical" evidence="6">
    <location>
        <begin position="12"/>
        <end position="33"/>
    </location>
</feature>
<sequence length="267" mass="27200">MSRVAGEVVHLAHGFGLLGVVLGAVAYPALALAGRRRERTVLRRGALLLAVEPGKRRRRRSVGGARVRDPAALLGALVTGWILVGGPLGCAAGLAAAYGTWRWQRTRHRRRPGVPAAEMAETAQQLPLAADLLAACISAGAGPREAAEAVGESLGGPVGERLARTAAEIRLGGEPAVSWGRFGEIPGAGALARCLERAGSTGAPAAEPVSRLAEAMRAERSSAAVARAQRAGVLITAPVGLCFLPAFLAVGVAPVVIGLATGLLHTA</sequence>
<organism evidence="8 9">
    <name type="scientific">Streptomyces sp. 900116325</name>
    <dbReference type="NCBI Taxonomy" id="3154295"/>
    <lineage>
        <taxon>Bacteria</taxon>
        <taxon>Bacillati</taxon>
        <taxon>Actinomycetota</taxon>
        <taxon>Actinomycetes</taxon>
        <taxon>Kitasatosporales</taxon>
        <taxon>Streptomycetaceae</taxon>
        <taxon>Streptomyces</taxon>
    </lineage>
</organism>
<feature type="transmembrane region" description="Helical" evidence="6">
    <location>
        <begin position="231"/>
        <end position="264"/>
    </location>
</feature>
<comment type="subcellular location">
    <subcellularLocation>
        <location evidence="1">Cell membrane</location>
        <topology evidence="1">Multi-pass membrane protein</topology>
    </subcellularLocation>
</comment>
<proteinExistence type="predicted"/>
<dbReference type="Proteomes" id="UP001550044">
    <property type="component" value="Unassembled WGS sequence"/>
</dbReference>
<evidence type="ECO:0000313" key="8">
    <source>
        <dbReference type="EMBL" id="MET8434015.1"/>
    </source>
</evidence>
<keyword evidence="2" id="KW-1003">Cell membrane</keyword>
<keyword evidence="3 6" id="KW-0812">Transmembrane</keyword>
<comment type="caution">
    <text evidence="8">The sequence shown here is derived from an EMBL/GenBank/DDBJ whole genome shotgun (WGS) entry which is preliminary data.</text>
</comment>
<dbReference type="EMBL" id="JBEXIP010000009">
    <property type="protein sequence ID" value="MET8434015.1"/>
    <property type="molecule type" value="Genomic_DNA"/>
</dbReference>
<evidence type="ECO:0000256" key="2">
    <source>
        <dbReference type="ARBA" id="ARBA00022475"/>
    </source>
</evidence>
<accession>A0ABV2U840</accession>
<dbReference type="PANTHER" id="PTHR35007">
    <property type="entry name" value="INTEGRAL MEMBRANE PROTEIN-RELATED"/>
    <property type="match status" value="1"/>
</dbReference>
<keyword evidence="5 6" id="KW-0472">Membrane</keyword>
<evidence type="ECO:0000256" key="5">
    <source>
        <dbReference type="ARBA" id="ARBA00023136"/>
    </source>
</evidence>
<evidence type="ECO:0000256" key="3">
    <source>
        <dbReference type="ARBA" id="ARBA00022692"/>
    </source>
</evidence>
<dbReference type="RefSeq" id="WP_356498684.1">
    <property type="nucleotide sequence ID" value="NZ_JBEXIP010000009.1"/>
</dbReference>
<keyword evidence="4 6" id="KW-1133">Transmembrane helix</keyword>
<evidence type="ECO:0000256" key="4">
    <source>
        <dbReference type="ARBA" id="ARBA00022989"/>
    </source>
</evidence>
<evidence type="ECO:0000256" key="6">
    <source>
        <dbReference type="SAM" id="Phobius"/>
    </source>
</evidence>
<feature type="domain" description="Type II secretion system protein GspF" evidence="7">
    <location>
        <begin position="130"/>
        <end position="252"/>
    </location>
</feature>
<evidence type="ECO:0000313" key="9">
    <source>
        <dbReference type="Proteomes" id="UP001550044"/>
    </source>
</evidence>
<feature type="transmembrane region" description="Helical" evidence="6">
    <location>
        <begin position="71"/>
        <end position="101"/>
    </location>
</feature>
<dbReference type="PANTHER" id="PTHR35007:SF3">
    <property type="entry name" value="POSSIBLE CONSERVED ALANINE RICH MEMBRANE PROTEIN"/>
    <property type="match status" value="1"/>
</dbReference>
<evidence type="ECO:0000259" key="7">
    <source>
        <dbReference type="Pfam" id="PF00482"/>
    </source>
</evidence>